<accession>A0A8H5ZFH0</accession>
<sequence>MKSLCDLPNEILLQVFSCVDLHREARILGYIPDEPLPSCPDYQVLKDFRLHNSWLLNIALTCKRFAALIPEAVLHVIVLEAVAPFVQPERPQLCWSAPFALLLQLKAKPDLIRHIKQLRIHLPYTDEHDRYRCDNKGMAPMLASLCIPSAWKIKLFHDMTTSFGRGSFNVLLALVELDVLCVSEPTDEPKLEWAEQLSVSPFTPPIIRSLRYLKIESVLPPAIQPVEVFQKLNTVDLSIALCGQSPLDIVSASEKYLANTAVKKIKHLHLNFEVRTIGMWNSARRTCMSNVVKGFQNLESLIYYAEASVAKNPYRSVRSFPDYQANIQIYPDVSSSPELVEGYWDQAIYEARTTVTDYQCLVDNLVHLRPSLKHLQLPGGFWTLPGAARKPIPRFDQFTQLRKLIVPQAALVSIKLDNMRVDTVSQGDFELSASLVLPVSLQHLMIFDLNETFLDSKWLQGLFSEQKSHSRWPEFRTLELLMGPTFSDEVLEALLARRVSAAFWVMVDEAGFDVVVGRDALDPSLLPDLR</sequence>
<dbReference type="EMBL" id="WNKQ01000011">
    <property type="protein sequence ID" value="KAF5848272.1"/>
    <property type="molecule type" value="Genomic_DNA"/>
</dbReference>
<evidence type="ECO:0000313" key="1">
    <source>
        <dbReference type="EMBL" id="KAF5848272.1"/>
    </source>
</evidence>
<dbReference type="Proteomes" id="UP000624244">
    <property type="component" value="Unassembled WGS sequence"/>
</dbReference>
<name>A0A8H5ZFH0_COCSA</name>
<reference evidence="1" key="1">
    <citation type="submission" date="2019-11" db="EMBL/GenBank/DDBJ databases">
        <title>Bipolaris sorokiniana Genome sequencing.</title>
        <authorList>
            <person name="Wang H."/>
        </authorList>
    </citation>
    <scope>NUCLEOTIDE SEQUENCE</scope>
</reference>
<comment type="caution">
    <text evidence="1">The sequence shown here is derived from an EMBL/GenBank/DDBJ whole genome shotgun (WGS) entry which is preliminary data.</text>
</comment>
<dbReference type="AlphaFoldDB" id="A0A8H5ZFH0"/>
<evidence type="ECO:0008006" key="3">
    <source>
        <dbReference type="Google" id="ProtNLM"/>
    </source>
</evidence>
<gene>
    <name evidence="1" type="ORF">GGP41_005719</name>
</gene>
<organism evidence="1 2">
    <name type="scientific">Cochliobolus sativus</name>
    <name type="common">Common root rot and spot blotch fungus</name>
    <name type="synonym">Bipolaris sorokiniana</name>
    <dbReference type="NCBI Taxonomy" id="45130"/>
    <lineage>
        <taxon>Eukaryota</taxon>
        <taxon>Fungi</taxon>
        <taxon>Dikarya</taxon>
        <taxon>Ascomycota</taxon>
        <taxon>Pezizomycotina</taxon>
        <taxon>Dothideomycetes</taxon>
        <taxon>Pleosporomycetidae</taxon>
        <taxon>Pleosporales</taxon>
        <taxon>Pleosporineae</taxon>
        <taxon>Pleosporaceae</taxon>
        <taxon>Bipolaris</taxon>
    </lineage>
</organism>
<evidence type="ECO:0000313" key="2">
    <source>
        <dbReference type="Proteomes" id="UP000624244"/>
    </source>
</evidence>
<protein>
    <recommendedName>
        <fullName evidence="3">F-box domain-containing protein</fullName>
    </recommendedName>
</protein>
<proteinExistence type="predicted"/>